<proteinExistence type="predicted"/>
<dbReference type="EC" id="2.7.7.7" evidence="1"/>
<accession>A0ACC1LP32</accession>
<dbReference type="EMBL" id="JANBUP010000186">
    <property type="protein sequence ID" value="KAJ2812623.1"/>
    <property type="molecule type" value="Genomic_DNA"/>
</dbReference>
<evidence type="ECO:0000313" key="1">
    <source>
        <dbReference type="EMBL" id="KAJ2812623.1"/>
    </source>
</evidence>
<sequence>MSGGGSQNSKFGTMSSARGRGGGRGGGRGRGGGGGWSGRKQQQLPFGGADIEDGETLDAFFPGQGEGDDQVSSMGNLDAKYEDVRANDEIDALLGFPRHQQGPPRLGWMVNMHATSVADVERNSTKSAVDYYFLEADGGSFKCTVLFSPYFYLVCDAREAEVGDWVARRWERLVERFEVCEREDLGLANHLAGRRRRLVKLVFRNEHDLMAVRRELQPMVRRNEKRRDLVHAYEAGARELEDCVLEMREFDVPYYLRVAIDKNVRVGLWYDVCADAGEISLALRPDLVQRADPVVLAFDIETTKLPLKFPDAASDMIMMISYMIDAQGYLITNREVVSEDIEDFDYTPTAEFLGPFVIFNEPDEAAVIRRFFAHIREARPTVLATYNGDSFDWPFVDTRAAHHGIDMKAEIGWYRDDADEYKCRTCVHMDCLRWVKRDSYLPVGSQGLKAVTTAKLGYNPMEIDPEDMTRFAAEQPQTLAQYSVSDAVATYYLYMKYVHPFIFSLCNIIPLNPDDVLRKGSGTLCETLLMVEAFNAGVAIPNKHADPPERSWDGHLVETETYVGGHVEALEAGVFRSDIPMHFRIDPAGAQRLIDELDRALRFSIEVEGKLKMEDVENYDEVRAQIAGRLADLRDTPVRSEGPLLYHLDVAAMYPNIILTNRLQPDAIVTEAVCASCDFNVPGKECDRRMPWLWRGEYFPPKRSEVSMLRSKLQGEMFPADGRAKPGAPLRTYEQLSVADQALELRKRVTDYSKKVYHRLRETRVEEREAVVCQREHPFYVDTVRNFRDRRYVYKGLHKKEKRRLDDALAASDHPMIDSARKLVVLYDSLQLAHKCILNSFYGYVMRKGARWHSLEMAGVVCLTGSRIIQMARQRVEQLGRPLELDTDGIWCALPKTFPENYSFRLRDGKGKFGISYPCTMLNHLVFDKFTNHQYQDLTDAATHSYAVHSENSIFFEVDGPYRAMILPSSKEEDKLLKKRYAVFNSDGSLAELKGFEVKRRGELKLIKIFQSQIFKVFLQGKTLDECYAEVARVADQWLDILFSKARNLPDNELFDLITENRSMSKALEAYGSMKSTSICTARRLAEFLGDEMVKDKGLACKFVISRQPRDLPVSERAVPVAIFAAEPTIRRQFLRRWLRDSALEDADIRDILDWDYYLERFGSVIQKLITIPAAMQGVANPVPRIRHPDWLSKRVAAALSKHKQRHITDVFKKVSKEEYLLKAADEDAQHADMEDFGVPGAAGGAAMAKPKTGVARRAARRGDAKAELTVEGVGQRLAQLGVGPSPSDGYAAWLQHAKQAWTLRRQLRALRLKAANDGDTADAHIPPPGAEGGGIGQFFGRTHASLTRSVWHVLQWAETDTPGELKAWVLVGTQVQAVRVSVARTLYVTSTGAARAELAGSRFFAEARMVLPRATQAAHVYRCVMAEAEYTAFRSSWAAFFAHPAIGGVYETEITALDRALIQGGATVWLSAAARRRGRADVVALDDLDTRRSALTQPAGAWGARDLSYALLYHARSADARRHVFSLVLPYAGRGHVWVVDAAQQATQLQIPNLERLYAESRASAPAEGGAFAYPATMEFATQAFATVAGAHRALNAALARCADERRVVLVVQSPVAPRVLQRSVRAMGDFPVIAVPVHAADGALPAFDWQRHACRRMVAAVLSCAQWVEERVALAQYADMPVGNIPGDAPLFLADVFFARKLSLAKHVLWWSPSARPDLGGRQDDEFAVEDAAAASVETNAQGSYATACAEIEIRGLAVNTILKAPLVNELEGAFGVFGFDAASAALDDDDAPPAAAGGGDVVAKDAVGLWAAAASGDVPASTFQLLRSLLRGWSVEVAERQNAFAEMMTEHVFRWLTRPASHLYDPALARLVRVLMRKAFLQLQAECRKLGATIVYANLDKLVITTGKASVPAAQAAVDYIARAVMAKPLFEHLVLNPLQYWTFLLWMNQDNYGGVVAQDGEPRIEMLWGVKEYLPPLVQTQFELVVAEFIYKLAAFHDQLRARNPHVAQPQGVEAIEDDDEGKPGEDTVAKGAFYRRLIGQHFTRKLLDAVPRIRDACTGQDEEALFPRLPGSKMHGTGAAAALEFVKYVSAVFALDVPATNFVRIMRRNLLVLLDVGEFSDVATFVDPCARLVLARVVCDFCNYCRDMDFCRDADLLPTPQGLPEWECLGCGGAYDRVRIEERLIEQLQALLLAFQIQDLVCGKCRLMKKDNFSVQCMACAGKYQAVVRPEDVRRQIAVYRDVAELNRLPMLHDLAKWANDNSGGKQL</sequence>
<organism evidence="1 2">
    <name type="scientific">Coemansia furcata</name>
    <dbReference type="NCBI Taxonomy" id="417177"/>
    <lineage>
        <taxon>Eukaryota</taxon>
        <taxon>Fungi</taxon>
        <taxon>Fungi incertae sedis</taxon>
        <taxon>Zoopagomycota</taxon>
        <taxon>Kickxellomycotina</taxon>
        <taxon>Kickxellomycetes</taxon>
        <taxon>Kickxellales</taxon>
        <taxon>Kickxellaceae</taxon>
        <taxon>Coemansia</taxon>
    </lineage>
</organism>
<dbReference type="Proteomes" id="UP001140096">
    <property type="component" value="Unassembled WGS sequence"/>
</dbReference>
<keyword evidence="1" id="KW-0548">Nucleotidyltransferase</keyword>
<evidence type="ECO:0000313" key="2">
    <source>
        <dbReference type="Proteomes" id="UP001140096"/>
    </source>
</evidence>
<keyword evidence="1" id="KW-0808">Transferase</keyword>
<gene>
    <name evidence="1" type="primary">POL2</name>
    <name evidence="1" type="ORF">H4S07_001271</name>
</gene>
<keyword evidence="2" id="KW-1185">Reference proteome</keyword>
<name>A0ACC1LP32_9FUNG</name>
<comment type="caution">
    <text evidence="1">The sequence shown here is derived from an EMBL/GenBank/DDBJ whole genome shotgun (WGS) entry which is preliminary data.</text>
</comment>
<protein>
    <submittedName>
        <fullName evidence="1">DNA polymerase epsilon catalytic subunit</fullName>
        <ecNumber evidence="1">2.7.7.7</ecNumber>
    </submittedName>
</protein>
<reference evidence="1" key="1">
    <citation type="submission" date="2022-07" db="EMBL/GenBank/DDBJ databases">
        <title>Phylogenomic reconstructions and comparative analyses of Kickxellomycotina fungi.</title>
        <authorList>
            <person name="Reynolds N.K."/>
            <person name="Stajich J.E."/>
            <person name="Barry K."/>
            <person name="Grigoriev I.V."/>
            <person name="Crous P."/>
            <person name="Smith M.E."/>
        </authorList>
    </citation>
    <scope>NUCLEOTIDE SEQUENCE</scope>
    <source>
        <strain evidence="1">CBS 102833</strain>
    </source>
</reference>